<dbReference type="Pfam" id="PF11790">
    <property type="entry name" value="Glyco_hydro_cc"/>
    <property type="match status" value="1"/>
</dbReference>
<feature type="domain" description="Asl1-like glycosyl hydrolase catalytic" evidence="4">
    <location>
        <begin position="52"/>
        <end position="270"/>
    </location>
</feature>
<feature type="signal peptide" evidence="2">
    <location>
        <begin position="1"/>
        <end position="26"/>
    </location>
</feature>
<evidence type="ECO:0000313" key="5">
    <source>
        <dbReference type="EMBL" id="KAF7524202.1"/>
    </source>
</evidence>
<dbReference type="AlphaFoldDB" id="A0A9P5GP72"/>
<dbReference type="EMBL" id="JAAOZQ010000038">
    <property type="protein sequence ID" value="KAF7524202.1"/>
    <property type="molecule type" value="Genomic_DNA"/>
</dbReference>
<dbReference type="Proteomes" id="UP000701341">
    <property type="component" value="Unassembled WGS sequence"/>
</dbReference>
<dbReference type="InterPro" id="IPR051702">
    <property type="entry name" value="SH3_domain_YSC84-like"/>
</dbReference>
<dbReference type="Gene3D" id="3.20.20.80">
    <property type="entry name" value="Glycosidases"/>
    <property type="match status" value="1"/>
</dbReference>
<keyword evidence="2" id="KW-0732">Signal</keyword>
<evidence type="ECO:0000313" key="6">
    <source>
        <dbReference type="Proteomes" id="UP000701341"/>
    </source>
</evidence>
<accession>A0A9P5GP72</accession>
<dbReference type="CDD" id="cd11525">
    <property type="entry name" value="SYLF_SH3YL1_like"/>
    <property type="match status" value="1"/>
</dbReference>
<feature type="region of interest" description="Disordered" evidence="1">
    <location>
        <begin position="565"/>
        <end position="595"/>
    </location>
</feature>
<feature type="domain" description="Ysc84 actin-binding" evidence="3">
    <location>
        <begin position="359"/>
        <end position="483"/>
    </location>
</feature>
<dbReference type="GO" id="GO:0035091">
    <property type="term" value="F:phosphatidylinositol binding"/>
    <property type="evidence" value="ECO:0007669"/>
    <property type="project" value="TreeGrafter"/>
</dbReference>
<evidence type="ECO:0000259" key="3">
    <source>
        <dbReference type="Pfam" id="PF04366"/>
    </source>
</evidence>
<evidence type="ECO:0000259" key="4">
    <source>
        <dbReference type="Pfam" id="PF11790"/>
    </source>
</evidence>
<name>A0A9P5GP72_PENCR</name>
<feature type="chain" id="PRO_5040150662" evidence="2">
    <location>
        <begin position="27"/>
        <end position="595"/>
    </location>
</feature>
<proteinExistence type="predicted"/>
<dbReference type="InterPro" id="IPR017853">
    <property type="entry name" value="GH"/>
</dbReference>
<comment type="caution">
    <text evidence="5">The sequence shown here is derived from an EMBL/GenBank/DDBJ whole genome shotgun (WGS) entry which is preliminary data.</text>
</comment>
<protein>
    <submittedName>
        <fullName evidence="5">Uncharacterized protein</fullName>
    </submittedName>
</protein>
<dbReference type="SUPFAM" id="SSF51445">
    <property type="entry name" value="(Trans)glycosidases"/>
    <property type="match status" value="1"/>
</dbReference>
<dbReference type="GO" id="GO:0051666">
    <property type="term" value="P:actin cortical patch localization"/>
    <property type="evidence" value="ECO:0007669"/>
    <property type="project" value="TreeGrafter"/>
</dbReference>
<evidence type="ECO:0000256" key="2">
    <source>
        <dbReference type="SAM" id="SignalP"/>
    </source>
</evidence>
<gene>
    <name evidence="5" type="ORF">PCG10_005894</name>
</gene>
<organism evidence="5 6">
    <name type="scientific">Penicillium crustosum</name>
    <name type="common">Blue mold fungus</name>
    <dbReference type="NCBI Taxonomy" id="36656"/>
    <lineage>
        <taxon>Eukaryota</taxon>
        <taxon>Fungi</taxon>
        <taxon>Dikarya</taxon>
        <taxon>Ascomycota</taxon>
        <taxon>Pezizomycotina</taxon>
        <taxon>Eurotiomycetes</taxon>
        <taxon>Eurotiomycetidae</taxon>
        <taxon>Eurotiales</taxon>
        <taxon>Aspergillaceae</taxon>
        <taxon>Penicillium</taxon>
    </lineage>
</organism>
<dbReference type="GO" id="GO:0051015">
    <property type="term" value="F:actin filament binding"/>
    <property type="evidence" value="ECO:0007669"/>
    <property type="project" value="TreeGrafter"/>
</dbReference>
<sequence>MRFTSRMSLVLPMAIHAMSTIEGAAAACSNGLVNVVFNGPQNSSQFPEKFSKMPGASNWLTFKFGTETKQIPMLGNNKEAVQKAIDAVNGPNPPDYLLTFNEPDHDYHTGKVVLTPQDASALIKPLLASAGNHTKFIAPVPAAQMSSWLDEFFNACQCKDSFAAYNVHIYRGNVEDAKAEINTFHNKFNDKPLWVTEIGPGNRTTSCPNPPPWDKTTKFMQEIYAWGQSTEWIHKIFWNTGNQITSHVDNNVCNSYLLDGNNNPTPLLDPFNHLTYECKKAEKILSSFVKPKKWNKSKSKLEEPELGIPRAILSGAKALVIFTVVKAGAVASMRFGSGLIVARLPDGTWSAPSAMAMGGIGLGTQLGFEMTDFVFVLNSEQAVKTFTQSGSVTLGKSVSVALGPYGRSAELSGAISSKGMVGMFAYSKSRGIFGGKSFEGGMIGERPEVNKKMYGVTLTAKELLSGKVDPPPDAEPLMQLLNSDRFKFGDEGDVSPVASIAGYPAYDNHQEVVEMPAHVPDLHKEPVELGAEEPSKLAELDAGPGHQIFELYSGDVDSKVYELDASQSLPSQVSKDGHPTSKSPVMPPSKDSALE</sequence>
<reference evidence="5" key="1">
    <citation type="submission" date="2020-02" db="EMBL/GenBank/DDBJ databases">
        <authorList>
            <person name="Lichtner F.J."/>
        </authorList>
    </citation>
    <scope>NUCLEOTIDE SEQUENCE</scope>
    <source>
        <strain evidence="5">G10</strain>
    </source>
</reference>
<feature type="compositionally biased region" description="Polar residues" evidence="1">
    <location>
        <begin position="565"/>
        <end position="574"/>
    </location>
</feature>
<dbReference type="PANTHER" id="PTHR15629">
    <property type="entry name" value="SH3YL1 PROTEIN"/>
    <property type="match status" value="1"/>
</dbReference>
<dbReference type="InterPro" id="IPR024655">
    <property type="entry name" value="Asl1_glyco_hydro_catalytic"/>
</dbReference>
<dbReference type="Pfam" id="PF04366">
    <property type="entry name" value="Ysc84"/>
    <property type="match status" value="1"/>
</dbReference>
<keyword evidence="6" id="KW-1185">Reference proteome</keyword>
<evidence type="ECO:0000256" key="1">
    <source>
        <dbReference type="SAM" id="MobiDB-lite"/>
    </source>
</evidence>
<dbReference type="InterPro" id="IPR033643">
    <property type="entry name" value="SYLF_SH3YL1-like"/>
</dbReference>
<dbReference type="PANTHER" id="PTHR15629:SF2">
    <property type="entry name" value="SH3 DOMAIN-CONTAINING YSC84-LIKE PROTEIN 1"/>
    <property type="match status" value="1"/>
</dbReference>
<dbReference type="InterPro" id="IPR007461">
    <property type="entry name" value="Ysc84_actin-binding"/>
</dbReference>
<dbReference type="GO" id="GO:0030479">
    <property type="term" value="C:actin cortical patch"/>
    <property type="evidence" value="ECO:0007669"/>
    <property type="project" value="TreeGrafter"/>
</dbReference>
<dbReference type="GO" id="GO:0051017">
    <property type="term" value="P:actin filament bundle assembly"/>
    <property type="evidence" value="ECO:0007669"/>
    <property type="project" value="TreeGrafter"/>
</dbReference>